<dbReference type="EMBL" id="MN740444">
    <property type="protein sequence ID" value="QHU26780.1"/>
    <property type="molecule type" value="Genomic_DNA"/>
</dbReference>
<organism evidence="1">
    <name type="scientific">viral metagenome</name>
    <dbReference type="NCBI Taxonomy" id="1070528"/>
    <lineage>
        <taxon>unclassified sequences</taxon>
        <taxon>metagenomes</taxon>
        <taxon>organismal metagenomes</taxon>
    </lineage>
</organism>
<dbReference type="AlphaFoldDB" id="A0A6C0L914"/>
<accession>A0A6C0L914</accession>
<name>A0A6C0L914_9ZZZZ</name>
<reference evidence="1" key="1">
    <citation type="journal article" date="2020" name="Nature">
        <title>Giant virus diversity and host interactions through global metagenomics.</title>
        <authorList>
            <person name="Schulz F."/>
            <person name="Roux S."/>
            <person name="Paez-Espino D."/>
            <person name="Jungbluth S."/>
            <person name="Walsh D.A."/>
            <person name="Denef V.J."/>
            <person name="McMahon K.D."/>
            <person name="Konstantinidis K.T."/>
            <person name="Eloe-Fadrosh E.A."/>
            <person name="Kyrpides N.C."/>
            <person name="Woyke T."/>
        </authorList>
    </citation>
    <scope>NUCLEOTIDE SEQUENCE</scope>
    <source>
        <strain evidence="1">GVMAG-M-3300027759-42</strain>
    </source>
</reference>
<protein>
    <submittedName>
        <fullName evidence="1">Uncharacterized protein</fullName>
    </submittedName>
</protein>
<proteinExistence type="predicted"/>
<evidence type="ECO:0000313" key="1">
    <source>
        <dbReference type="EMBL" id="QHU26780.1"/>
    </source>
</evidence>
<sequence length="30" mass="3539">MVTKNIIKYHNLKTWNINKGGVREGKERNP</sequence>